<evidence type="ECO:0000256" key="2">
    <source>
        <dbReference type="ARBA" id="ARBA00022908"/>
    </source>
</evidence>
<sequence length="168" mass="19755">YRYTDPQTKKRRRIQLGLYPDLSLKKARQVKDDFKDNNFCFEHDTVSNVITFGKVGEEWLQFKLKNAFNDSPRCGVLQLAERCLQQDIYPDLQDLPFQNIKRYDLVSVIKKIEGRQVKEPVKKACSYLNQIYDYAVAMGYCEFNIAHGLNKITINSKIKKNYPYLKAE</sequence>
<dbReference type="InterPro" id="IPR010998">
    <property type="entry name" value="Integrase_recombinase_N"/>
</dbReference>
<evidence type="ECO:0000313" key="5">
    <source>
        <dbReference type="EMBL" id="EXC33736.1"/>
    </source>
</evidence>
<dbReference type="GO" id="GO:0015074">
    <property type="term" value="P:DNA integration"/>
    <property type="evidence" value="ECO:0007669"/>
    <property type="project" value="UniProtKB-KW"/>
</dbReference>
<name>A0A009RYY4_ACIBA</name>
<evidence type="ECO:0000256" key="3">
    <source>
        <dbReference type="ARBA" id="ARBA00023125"/>
    </source>
</evidence>
<organism evidence="5 6">
    <name type="scientific">Acinetobacter baumannii 99063</name>
    <dbReference type="NCBI Taxonomy" id="1310630"/>
    <lineage>
        <taxon>Bacteria</taxon>
        <taxon>Pseudomonadati</taxon>
        <taxon>Pseudomonadota</taxon>
        <taxon>Gammaproteobacteria</taxon>
        <taxon>Moraxellales</taxon>
        <taxon>Moraxellaceae</taxon>
        <taxon>Acinetobacter</taxon>
        <taxon>Acinetobacter calcoaceticus/baumannii complex</taxon>
    </lineage>
</organism>
<feature type="domain" description="Phage integrase central" evidence="4">
    <location>
        <begin position="52"/>
        <end position="149"/>
    </location>
</feature>
<dbReference type="EMBL" id="JEXJ01000438">
    <property type="protein sequence ID" value="EXC33736.1"/>
    <property type="molecule type" value="Genomic_DNA"/>
</dbReference>
<dbReference type="InterPro" id="IPR053876">
    <property type="entry name" value="Phage_int_M"/>
</dbReference>
<keyword evidence="3" id="KW-0238">DNA-binding</keyword>
<evidence type="ECO:0000256" key="1">
    <source>
        <dbReference type="ARBA" id="ARBA00008857"/>
    </source>
</evidence>
<evidence type="ECO:0000259" key="4">
    <source>
        <dbReference type="Pfam" id="PF22022"/>
    </source>
</evidence>
<dbReference type="InterPro" id="IPR050808">
    <property type="entry name" value="Phage_Integrase"/>
</dbReference>
<dbReference type="PANTHER" id="PTHR30629:SF2">
    <property type="entry name" value="PROPHAGE INTEGRASE INTS-RELATED"/>
    <property type="match status" value="1"/>
</dbReference>
<gene>
    <name evidence="5" type="ORF">J529_4758</name>
</gene>
<dbReference type="SUPFAM" id="SSF56349">
    <property type="entry name" value="DNA breaking-rejoining enzymes"/>
    <property type="match status" value="1"/>
</dbReference>
<proteinExistence type="inferred from homology"/>
<dbReference type="Pfam" id="PF22022">
    <property type="entry name" value="Phage_int_M"/>
    <property type="match status" value="1"/>
</dbReference>
<comment type="caution">
    <text evidence="5">The sequence shown here is derived from an EMBL/GenBank/DDBJ whole genome shotgun (WGS) entry which is preliminary data.</text>
</comment>
<accession>A0A009RYY4</accession>
<protein>
    <submittedName>
        <fullName evidence="5">Site-specific recombinase, phage integrase family domain protein</fullName>
    </submittedName>
</protein>
<dbReference type="GO" id="GO:0003677">
    <property type="term" value="F:DNA binding"/>
    <property type="evidence" value="ECO:0007669"/>
    <property type="project" value="UniProtKB-KW"/>
</dbReference>
<dbReference type="PANTHER" id="PTHR30629">
    <property type="entry name" value="PROPHAGE INTEGRASE"/>
    <property type="match status" value="1"/>
</dbReference>
<dbReference type="AlphaFoldDB" id="A0A009RYY4"/>
<feature type="non-terminal residue" evidence="5">
    <location>
        <position position="1"/>
    </location>
</feature>
<dbReference type="RefSeq" id="WP_032069781.1">
    <property type="nucleotide sequence ID" value="NZ_JEXJ01000438.1"/>
</dbReference>
<reference evidence="5 6" key="1">
    <citation type="submission" date="2014-02" db="EMBL/GenBank/DDBJ databases">
        <title>Comparative genomics and transcriptomics to identify genetic mechanisms underlying the emergence of carbapenem resistant Acinetobacter baumannii (CRAb).</title>
        <authorList>
            <person name="Harris A.D."/>
            <person name="Johnson K.J."/>
            <person name="George J."/>
            <person name="Shefchek K."/>
            <person name="Daugherty S.C."/>
            <person name="Parankush S."/>
            <person name="Sadzewicz L."/>
            <person name="Tallon L."/>
            <person name="Sengamalay N."/>
            <person name="Hazen T.H."/>
            <person name="Rasko D.A."/>
        </authorList>
    </citation>
    <scope>NUCLEOTIDE SEQUENCE [LARGE SCALE GENOMIC DNA]</scope>
    <source>
        <strain evidence="5 6">99063</strain>
    </source>
</reference>
<evidence type="ECO:0000313" key="6">
    <source>
        <dbReference type="Proteomes" id="UP000020735"/>
    </source>
</evidence>
<dbReference type="InterPro" id="IPR011010">
    <property type="entry name" value="DNA_brk_join_enz"/>
</dbReference>
<comment type="similarity">
    <text evidence="1">Belongs to the 'phage' integrase family.</text>
</comment>
<keyword evidence="2" id="KW-0229">DNA integration</keyword>
<feature type="non-terminal residue" evidence="5">
    <location>
        <position position="168"/>
    </location>
</feature>
<dbReference type="Proteomes" id="UP000020735">
    <property type="component" value="Unassembled WGS sequence"/>
</dbReference>
<dbReference type="Gene3D" id="1.10.150.130">
    <property type="match status" value="1"/>
</dbReference>